<protein>
    <submittedName>
        <fullName evidence="1">Uncharacterized protein</fullName>
    </submittedName>
</protein>
<keyword evidence="2" id="KW-1185">Reference proteome</keyword>
<evidence type="ECO:0000313" key="1">
    <source>
        <dbReference type="EMBL" id="AXN53277.1"/>
    </source>
</evidence>
<gene>
    <name evidence="1" type="primary">5</name>
    <name evidence="1" type="ORF">PBI_THONKO_5</name>
</gene>
<reference evidence="2" key="1">
    <citation type="submission" date="2018-07" db="EMBL/GenBank/DDBJ databases">
        <authorList>
            <person name="Quirk P.G."/>
            <person name="Krulwich T.A."/>
        </authorList>
    </citation>
    <scope>NUCLEOTIDE SEQUENCE [LARGE SCALE GENOMIC DNA]</scope>
</reference>
<dbReference type="Proteomes" id="UP000259812">
    <property type="component" value="Genome"/>
</dbReference>
<dbReference type="EMBL" id="MH632120">
    <property type="protein sequence ID" value="AXN53277.1"/>
    <property type="molecule type" value="Genomic_DNA"/>
</dbReference>
<name>A0A346FC52_9CAUD</name>
<dbReference type="GeneID" id="60320760"/>
<accession>A0A346FC52</accession>
<evidence type="ECO:0000313" key="2">
    <source>
        <dbReference type="Proteomes" id="UP000259812"/>
    </source>
</evidence>
<dbReference type="KEGG" id="vg:60320760"/>
<proteinExistence type="predicted"/>
<dbReference type="RefSeq" id="YP_009949356.1">
    <property type="nucleotide sequence ID" value="NC_051580.1"/>
</dbReference>
<sequence>MAAQIITSTLAGDIVTEDGVGYWLTACCGAAVTGVCEGSACKGCYRVVDSRLGFCWSWDDIAATSLLVDHVEALLDLDSTWAFKLVYGATVAAAKAVA</sequence>
<organism evidence="1 2">
    <name type="scientific">Mycobacterium phage Thonko</name>
    <dbReference type="NCBI Taxonomy" id="2282910"/>
    <lineage>
        <taxon>Viruses</taxon>
        <taxon>Duplodnaviria</taxon>
        <taxon>Heunggongvirae</taxon>
        <taxon>Uroviricota</taxon>
        <taxon>Caudoviricetes</taxon>
        <taxon>Bclasvirinae</taxon>
        <taxon>Thonkovirus</taxon>
        <taxon>Thonkovirus thonko</taxon>
    </lineage>
</organism>